<dbReference type="KEGG" id="mear:Mpt1_c14460"/>
<evidence type="ECO:0000313" key="2">
    <source>
        <dbReference type="EMBL" id="AIZ57302.1"/>
    </source>
</evidence>
<reference evidence="2 3" key="1">
    <citation type="journal article" date="2014" name="Appl. Environ. Microbiol.">
        <title>Comparative Genome Analysis of 'Candidatus Methanoplasma termitum' Indicates a New Mode of Energy Metabolism in the Seventh Order of Methanogens.</title>
        <authorList>
            <person name="Lang K."/>
            <person name="Schuldes J."/>
            <person name="Klingl A."/>
            <person name="Poehlein A."/>
            <person name="Daniel R."/>
            <person name="Brune A."/>
        </authorList>
    </citation>
    <scope>NUCLEOTIDE SEQUENCE [LARGE SCALE GENOMIC DNA]</scope>
    <source>
        <strain evidence="3">Mpt1</strain>
    </source>
</reference>
<dbReference type="EMBL" id="CP010070">
    <property type="protein sequence ID" value="AIZ57302.1"/>
    <property type="molecule type" value="Genomic_DNA"/>
</dbReference>
<dbReference type="Gene3D" id="3.30.950.30">
    <property type="entry name" value="Schlafen, AAA domain"/>
    <property type="match status" value="1"/>
</dbReference>
<sequence length="126" mass="14468">MQETNRIEFERELNERFVRTVVSFLNYTGGGEIIVGIDDNGAAIGVDDPDTVQRKAVDLIRNNIRPQTLGLFDVVADKIDDNDIVRVIVSCGQQRPYYIRKKGEWIIDIKPALLSERPTKRRRKEP</sequence>
<evidence type="ECO:0000313" key="3">
    <source>
        <dbReference type="Proteomes" id="UP000030787"/>
    </source>
</evidence>
<dbReference type="RefSeq" id="WP_052399338.1">
    <property type="nucleotide sequence ID" value="NZ_CP010070.1"/>
</dbReference>
<proteinExistence type="predicted"/>
<dbReference type="GeneID" id="24819103"/>
<evidence type="ECO:0000259" key="1">
    <source>
        <dbReference type="Pfam" id="PF04326"/>
    </source>
</evidence>
<dbReference type="HOGENOM" id="CLU_1976419_0_0_2"/>
<dbReference type="STRING" id="1577791.Mpt1_c14460"/>
<name>A0A0A7LG70_9ARCH</name>
<dbReference type="OrthoDB" id="114576at2157"/>
<accession>A0A0A7LG70</accession>
<dbReference type="InterPro" id="IPR038461">
    <property type="entry name" value="Schlafen_AlbA_2_dom_sf"/>
</dbReference>
<gene>
    <name evidence="2" type="ORF">Mpt1_c14460</name>
</gene>
<dbReference type="Pfam" id="PF04326">
    <property type="entry name" value="SLFN_AlbA_2"/>
    <property type="match status" value="1"/>
</dbReference>
<feature type="domain" description="Schlafen AlbA-2" evidence="1">
    <location>
        <begin position="3"/>
        <end position="108"/>
    </location>
</feature>
<dbReference type="AlphaFoldDB" id="A0A0A7LG70"/>
<keyword evidence="3" id="KW-1185">Reference proteome</keyword>
<protein>
    <submittedName>
        <fullName evidence="2">Divergent AAA domain protein</fullName>
    </submittedName>
</protein>
<organism evidence="2 3">
    <name type="scientific">Candidatus Methanoplasma termitum</name>
    <dbReference type="NCBI Taxonomy" id="1577791"/>
    <lineage>
        <taxon>Archaea</taxon>
        <taxon>Methanobacteriati</taxon>
        <taxon>Thermoplasmatota</taxon>
        <taxon>Thermoplasmata</taxon>
        <taxon>Methanomassiliicoccales</taxon>
        <taxon>Methanomassiliicoccaceae</taxon>
        <taxon>Candidatus Methanoplasma</taxon>
    </lineage>
</organism>
<dbReference type="InterPro" id="IPR007421">
    <property type="entry name" value="Schlafen_AlbA_2_dom"/>
</dbReference>
<dbReference type="Proteomes" id="UP000030787">
    <property type="component" value="Chromosome"/>
</dbReference>